<keyword evidence="9" id="KW-1185">Reference proteome</keyword>
<dbReference type="InterPro" id="IPR046373">
    <property type="entry name" value="Acyl-CoA_Oxase/DH_mid-dom_sf"/>
</dbReference>
<accession>L9WMB8</accession>
<dbReference type="InterPro" id="IPR037069">
    <property type="entry name" value="AcylCoA_DH/ox_N_sf"/>
</dbReference>
<dbReference type="AlphaFoldDB" id="L9WMB8"/>
<dbReference type="STRING" id="1227499.C493_18841"/>
<feature type="domain" description="Acyl-CoA dehydrogenase/oxidase C-terminal" evidence="6">
    <location>
        <begin position="247"/>
        <end position="377"/>
    </location>
</feature>
<reference evidence="8 9" key="1">
    <citation type="journal article" date="2014" name="PLoS Genet.">
        <title>Phylogenetically driven sequencing of extremely halophilic archaea reveals strategies for static and dynamic osmo-response.</title>
        <authorList>
            <person name="Becker E.A."/>
            <person name="Seitzer P.M."/>
            <person name="Tritt A."/>
            <person name="Larsen D."/>
            <person name="Krusor M."/>
            <person name="Yao A.I."/>
            <person name="Wu D."/>
            <person name="Madern D."/>
            <person name="Eisen J.A."/>
            <person name="Darling A.E."/>
            <person name="Facciotti M.T."/>
        </authorList>
    </citation>
    <scope>NUCLEOTIDE SEQUENCE [LARGE SCALE GENOMIC DNA]</scope>
    <source>
        <strain evidence="8 9">JCM 12255</strain>
    </source>
</reference>
<dbReference type="Gene3D" id="1.20.140.10">
    <property type="entry name" value="Butyryl-CoA Dehydrogenase, subunit A, domain 3"/>
    <property type="match status" value="1"/>
</dbReference>
<comment type="caution">
    <text evidence="8">The sequence shown here is derived from an EMBL/GenBank/DDBJ whole genome shotgun (WGS) entry which is preliminary data.</text>
</comment>
<dbReference type="InterPro" id="IPR009100">
    <property type="entry name" value="AcylCoA_DH/oxidase_NM_dom_sf"/>
</dbReference>
<keyword evidence="3" id="KW-0285">Flavoprotein</keyword>
<dbReference type="SUPFAM" id="SSF56645">
    <property type="entry name" value="Acyl-CoA dehydrogenase NM domain-like"/>
    <property type="match status" value="1"/>
</dbReference>
<dbReference type="PATRIC" id="fig|1227499.3.peg.3880"/>
<feature type="domain" description="Acyl-CoA dehydrogenase/oxidase N-terminal" evidence="7">
    <location>
        <begin position="8"/>
        <end position="119"/>
    </location>
</feature>
<dbReference type="InterPro" id="IPR036250">
    <property type="entry name" value="AcylCo_DH-like_C"/>
</dbReference>
<gene>
    <name evidence="8" type="ORF">C493_18841</name>
</gene>
<evidence type="ECO:0000256" key="4">
    <source>
        <dbReference type="ARBA" id="ARBA00022827"/>
    </source>
</evidence>
<evidence type="ECO:0000256" key="1">
    <source>
        <dbReference type="ARBA" id="ARBA00001974"/>
    </source>
</evidence>
<evidence type="ECO:0000313" key="9">
    <source>
        <dbReference type="Proteomes" id="UP000011602"/>
    </source>
</evidence>
<dbReference type="SUPFAM" id="SSF47203">
    <property type="entry name" value="Acyl-CoA dehydrogenase C-terminal domain-like"/>
    <property type="match status" value="1"/>
</dbReference>
<dbReference type="Pfam" id="PF02771">
    <property type="entry name" value="Acyl-CoA_dh_N"/>
    <property type="match status" value="1"/>
</dbReference>
<evidence type="ECO:0000259" key="7">
    <source>
        <dbReference type="Pfam" id="PF02771"/>
    </source>
</evidence>
<dbReference type="Proteomes" id="UP000011602">
    <property type="component" value="Unassembled WGS sequence"/>
</dbReference>
<comment type="cofactor">
    <cofactor evidence="1">
        <name>FAD</name>
        <dbReference type="ChEBI" id="CHEBI:57692"/>
    </cofactor>
</comment>
<dbReference type="Gene3D" id="1.10.540.10">
    <property type="entry name" value="Acyl-CoA dehydrogenase/oxidase, N-terminal domain"/>
    <property type="match status" value="1"/>
</dbReference>
<dbReference type="InterPro" id="IPR013786">
    <property type="entry name" value="AcylCoA_DH/ox_N"/>
</dbReference>
<evidence type="ECO:0000256" key="2">
    <source>
        <dbReference type="ARBA" id="ARBA00009347"/>
    </source>
</evidence>
<keyword evidence="4" id="KW-0274">FAD</keyword>
<evidence type="ECO:0000259" key="6">
    <source>
        <dbReference type="Pfam" id="PF00441"/>
    </source>
</evidence>
<sequence length="388" mass="42691">MTMDARLTDEHERVQETAREFIESEGGIDLARRQIDGENVVDDLWNELADLDYTAITVPLEYDGFGEGMVYLAALLEVAGRYALPGPLPETAAVAVPLIRDLGTEDQRSRFLPSVADGDLRMSVAVYDDETEPLPGGIRMGAERRGDEGTTEFRLEGTKTLVPYAAETDVVIVAARTREGQGYDGVSLFAVETDHDAVEATRMDSLDWARPMYELSIDGLTVGEDALLGPLHGGGSALVTAMDRFSVAGTAMLVGAADRAVELSVEYGTEREQYGQPIGRFQAVKHRTADMWVDMQSARSLVYYAAWALDEDEPDAARAAAATKAFAADRLHRVFGDDIWNHGGMGFTWDHDAHIYLKQAKSWRNFLGSPEANRDRLIDARLAAERNR</sequence>
<dbReference type="Gene3D" id="2.40.110.10">
    <property type="entry name" value="Butyryl-CoA Dehydrogenase, subunit A, domain 2"/>
    <property type="match status" value="1"/>
</dbReference>
<name>L9WMB8_9EURY</name>
<dbReference type="EMBL" id="AOHZ01000086">
    <property type="protein sequence ID" value="ELY50376.1"/>
    <property type="molecule type" value="Genomic_DNA"/>
</dbReference>
<dbReference type="GO" id="GO:0050660">
    <property type="term" value="F:flavin adenine dinucleotide binding"/>
    <property type="evidence" value="ECO:0007669"/>
    <property type="project" value="InterPro"/>
</dbReference>
<proteinExistence type="inferred from homology"/>
<keyword evidence="5" id="KW-0560">Oxidoreductase</keyword>
<dbReference type="eggNOG" id="arCOG01707">
    <property type="taxonomic scope" value="Archaea"/>
</dbReference>
<protein>
    <submittedName>
        <fullName evidence="8">Acyl-CoA dehydrogenase domain-containing protein</fullName>
    </submittedName>
</protein>
<comment type="similarity">
    <text evidence="2">Belongs to the acyl-CoA dehydrogenase family.</text>
</comment>
<dbReference type="InterPro" id="IPR009075">
    <property type="entry name" value="AcylCo_DH/oxidase_C"/>
</dbReference>
<dbReference type="PANTHER" id="PTHR43884:SF20">
    <property type="entry name" value="ACYL-COA DEHYDROGENASE FADE28"/>
    <property type="match status" value="1"/>
</dbReference>
<dbReference type="Pfam" id="PF00441">
    <property type="entry name" value="Acyl-CoA_dh_1"/>
    <property type="match status" value="1"/>
</dbReference>
<evidence type="ECO:0000256" key="3">
    <source>
        <dbReference type="ARBA" id="ARBA00022630"/>
    </source>
</evidence>
<dbReference type="GO" id="GO:0003995">
    <property type="term" value="F:acyl-CoA dehydrogenase activity"/>
    <property type="evidence" value="ECO:0007669"/>
    <property type="project" value="TreeGrafter"/>
</dbReference>
<evidence type="ECO:0000313" key="8">
    <source>
        <dbReference type="EMBL" id="ELY50376.1"/>
    </source>
</evidence>
<evidence type="ECO:0000256" key="5">
    <source>
        <dbReference type="ARBA" id="ARBA00023002"/>
    </source>
</evidence>
<dbReference type="PANTHER" id="PTHR43884">
    <property type="entry name" value="ACYL-COA DEHYDROGENASE"/>
    <property type="match status" value="1"/>
</dbReference>
<dbReference type="CDD" id="cd00567">
    <property type="entry name" value="ACAD"/>
    <property type="match status" value="1"/>
</dbReference>
<organism evidence="8 9">
    <name type="scientific">Natronolimnohabitans innermongolicus JCM 12255</name>
    <dbReference type="NCBI Taxonomy" id="1227499"/>
    <lineage>
        <taxon>Archaea</taxon>
        <taxon>Methanobacteriati</taxon>
        <taxon>Methanobacteriota</taxon>
        <taxon>Stenosarchaea group</taxon>
        <taxon>Halobacteria</taxon>
        <taxon>Halobacteriales</taxon>
        <taxon>Natrialbaceae</taxon>
        <taxon>Natronolimnohabitans</taxon>
    </lineage>
</organism>